<accession>A0ABY5VZZ2</accession>
<name>A0ABY5VZZ2_9ACTN</name>
<dbReference type="RefSeq" id="WP_259861025.1">
    <property type="nucleotide sequence ID" value="NZ_BAAAST010000066.1"/>
</dbReference>
<organism evidence="1 2">
    <name type="scientific">Dactylosporangium fulvum</name>
    <dbReference type="NCBI Taxonomy" id="53359"/>
    <lineage>
        <taxon>Bacteria</taxon>
        <taxon>Bacillati</taxon>
        <taxon>Actinomycetota</taxon>
        <taxon>Actinomycetes</taxon>
        <taxon>Micromonosporales</taxon>
        <taxon>Micromonosporaceae</taxon>
        <taxon>Dactylosporangium</taxon>
    </lineage>
</organism>
<keyword evidence="2" id="KW-1185">Reference proteome</keyword>
<proteinExistence type="predicted"/>
<sequence>MNTRRWFDEPTEVAEPGATSRVGGLGRWALVLLVRVIELVLDVWS</sequence>
<reference evidence="1" key="2">
    <citation type="submission" date="2022-09" db="EMBL/GenBank/DDBJ databases">
        <title>Biosynthetic gene clusters of Dactylosporangioum fulvum.</title>
        <authorList>
            <person name="Caradec T."/>
        </authorList>
    </citation>
    <scope>NUCLEOTIDE SEQUENCE</scope>
    <source>
        <strain evidence="1">NRRL B-16292</strain>
    </source>
</reference>
<reference evidence="1" key="1">
    <citation type="submission" date="2021-04" db="EMBL/GenBank/DDBJ databases">
        <authorList>
            <person name="Hartkoorn R.C."/>
            <person name="Beaudoing E."/>
            <person name="Hot D."/>
        </authorList>
    </citation>
    <scope>NUCLEOTIDE SEQUENCE</scope>
    <source>
        <strain evidence="1">NRRL B-16292</strain>
    </source>
</reference>
<protein>
    <submittedName>
        <fullName evidence="1">Uncharacterized protein</fullName>
    </submittedName>
</protein>
<gene>
    <name evidence="1" type="ORF">Dfulv_02770</name>
</gene>
<dbReference type="EMBL" id="CP073720">
    <property type="protein sequence ID" value="UWP83245.1"/>
    <property type="molecule type" value="Genomic_DNA"/>
</dbReference>
<evidence type="ECO:0000313" key="1">
    <source>
        <dbReference type="EMBL" id="UWP83245.1"/>
    </source>
</evidence>
<dbReference type="Proteomes" id="UP001059617">
    <property type="component" value="Chromosome"/>
</dbReference>
<evidence type="ECO:0000313" key="2">
    <source>
        <dbReference type="Proteomes" id="UP001059617"/>
    </source>
</evidence>